<dbReference type="InterPro" id="IPR035892">
    <property type="entry name" value="C2_domain_sf"/>
</dbReference>
<feature type="region of interest" description="Disordered" evidence="1">
    <location>
        <begin position="281"/>
        <end position="346"/>
    </location>
</feature>
<feature type="compositionally biased region" description="Low complexity" evidence="1">
    <location>
        <begin position="644"/>
        <end position="655"/>
    </location>
</feature>
<feature type="compositionally biased region" description="Polar residues" evidence="1">
    <location>
        <begin position="1"/>
        <end position="13"/>
    </location>
</feature>
<dbReference type="SUPFAM" id="SSF49562">
    <property type="entry name" value="C2 domain (Calcium/lipid-binding domain, CaLB)"/>
    <property type="match status" value="1"/>
</dbReference>
<dbReference type="PANTHER" id="PTHR47800:SF5">
    <property type="entry name" value="FER-1-LIKE PROTEIN 6"/>
    <property type="match status" value="1"/>
</dbReference>
<feature type="compositionally biased region" description="Polar residues" evidence="1">
    <location>
        <begin position="38"/>
        <end position="64"/>
    </location>
</feature>
<dbReference type="Pfam" id="PF00168">
    <property type="entry name" value="C2"/>
    <property type="match status" value="1"/>
</dbReference>
<dbReference type="AlphaFoldDB" id="A0A5N6KN70"/>
<dbReference type="GO" id="GO:0010628">
    <property type="term" value="P:positive regulation of gene expression"/>
    <property type="evidence" value="ECO:0007669"/>
    <property type="project" value="TreeGrafter"/>
</dbReference>
<evidence type="ECO:0000256" key="1">
    <source>
        <dbReference type="SAM" id="MobiDB-lite"/>
    </source>
</evidence>
<comment type="caution">
    <text evidence="3">The sequence shown here is derived from an EMBL/GenBank/DDBJ whole genome shotgun (WGS) entry which is preliminary data.</text>
</comment>
<dbReference type="PANTHER" id="PTHR47800">
    <property type="entry name" value="C2 DOMAIN-CONTAINING PROTEIN"/>
    <property type="match status" value="1"/>
</dbReference>
<feature type="compositionally biased region" description="Low complexity" evidence="1">
    <location>
        <begin position="515"/>
        <end position="536"/>
    </location>
</feature>
<feature type="compositionally biased region" description="Basic and acidic residues" evidence="1">
    <location>
        <begin position="300"/>
        <end position="327"/>
    </location>
</feature>
<proteinExistence type="predicted"/>
<keyword evidence="4" id="KW-1185">Reference proteome</keyword>
<evidence type="ECO:0000313" key="4">
    <source>
        <dbReference type="Proteomes" id="UP000327013"/>
    </source>
</evidence>
<feature type="domain" description="C2" evidence="2">
    <location>
        <begin position="81"/>
        <end position="212"/>
    </location>
</feature>
<protein>
    <recommendedName>
        <fullName evidence="2">C2 domain-containing protein</fullName>
    </recommendedName>
</protein>
<feature type="compositionally biased region" description="Basic and acidic residues" evidence="1">
    <location>
        <begin position="679"/>
        <end position="688"/>
    </location>
</feature>
<feature type="region of interest" description="Disordered" evidence="1">
    <location>
        <begin position="1"/>
        <end position="95"/>
    </location>
</feature>
<dbReference type="Gene3D" id="2.60.40.150">
    <property type="entry name" value="C2 domain"/>
    <property type="match status" value="1"/>
</dbReference>
<feature type="region of interest" description="Disordered" evidence="1">
    <location>
        <begin position="515"/>
        <end position="542"/>
    </location>
</feature>
<dbReference type="PROSITE" id="PS50004">
    <property type="entry name" value="C2"/>
    <property type="match status" value="1"/>
</dbReference>
<accession>A0A5N6KN70</accession>
<dbReference type="InterPro" id="IPR000008">
    <property type="entry name" value="C2_dom"/>
</dbReference>
<gene>
    <name evidence="3" type="ORF">FH972_021041</name>
</gene>
<name>A0A5N6KN70_9ROSI</name>
<reference evidence="3 4" key="1">
    <citation type="submission" date="2019-06" db="EMBL/GenBank/DDBJ databases">
        <title>A chromosomal-level reference genome of Carpinus fangiana (Coryloideae, Betulaceae).</title>
        <authorList>
            <person name="Yang X."/>
            <person name="Wang Z."/>
            <person name="Zhang L."/>
            <person name="Hao G."/>
            <person name="Liu J."/>
            <person name="Yang Y."/>
        </authorList>
    </citation>
    <scope>NUCLEOTIDE SEQUENCE [LARGE SCALE GENOMIC DNA]</scope>
    <source>
        <strain evidence="3">Cfa_2016G</strain>
        <tissue evidence="3">Leaf</tissue>
    </source>
</reference>
<dbReference type="EMBL" id="VIBQ01000009">
    <property type="protein sequence ID" value="KAB8336732.1"/>
    <property type="molecule type" value="Genomic_DNA"/>
</dbReference>
<feature type="compositionally biased region" description="Basic and acidic residues" evidence="1">
    <location>
        <begin position="67"/>
        <end position="81"/>
    </location>
</feature>
<dbReference type="Proteomes" id="UP000327013">
    <property type="component" value="Unassembled WGS sequence"/>
</dbReference>
<sequence length="688" mass="76484">MSAAQDQAPTSGGQTEGALEPKATPAPPNESGVEADKASNTPTSAQPNGEQTDTQNGPGEQNGKQDGPIKQDEPKPQEQKKGPAGGFDATPVPGAPSGYTVRITFHRAERLPMADLATLSSDPYIRAELRTSLSTRHKEDPVLRFRSHTIWRSTKPQWDEDWIVAHIPADGFKLKLRIYDEDSNDHDDRLGNVHIHVDRIDEKWQGIHDQEFRIKKRSGSKRAYLLRAIAVGMKRVHHMSGSMFVSVEVLGPSEGDDGGRAYTTGRNYWCKHYSPLLGRITGTKGGHEDTEYHQPTGEGDEGRAVKETADDATKDGERKLDASEKRRVGSQKVNNPELAENNATNGALAKVIKKEQAHLDKKRKDPVQRYNFEANQIQFTGPVPPELYHRFVEFRPFVKSLFTKKGIRGNVLAHALHHQHMQVYNFNRDTRYGVFDAPCRDMTLKFLELCHFAAGGRIFTYVLTLDALLRFTETGKEFGIDMLSKHTMHSDSEIYIAFSGEFFVRRLRTPYDAAADAADGPNGKGAPAPDADVAAGRPTSAPPLDPAYYELVIDNDSGTYRPNAQLLPRLREFLQRNLPGLRITTLDCQADETLQQRLKTEQRERKKKAQGNRRMVYTQVNASDSSISSSDEERLERLEDQDEQAAQLGAEEAGGVKQTHKLGEAVAPLVGNHPHVRKGLGEKPAVEA</sequence>
<organism evidence="3 4">
    <name type="scientific">Carpinus fangiana</name>
    <dbReference type="NCBI Taxonomy" id="176857"/>
    <lineage>
        <taxon>Eukaryota</taxon>
        <taxon>Viridiplantae</taxon>
        <taxon>Streptophyta</taxon>
        <taxon>Embryophyta</taxon>
        <taxon>Tracheophyta</taxon>
        <taxon>Spermatophyta</taxon>
        <taxon>Magnoliopsida</taxon>
        <taxon>eudicotyledons</taxon>
        <taxon>Gunneridae</taxon>
        <taxon>Pentapetalae</taxon>
        <taxon>rosids</taxon>
        <taxon>fabids</taxon>
        <taxon>Fagales</taxon>
        <taxon>Betulaceae</taxon>
        <taxon>Carpinus</taxon>
    </lineage>
</organism>
<evidence type="ECO:0000313" key="3">
    <source>
        <dbReference type="EMBL" id="KAB8336732.1"/>
    </source>
</evidence>
<evidence type="ECO:0000259" key="2">
    <source>
        <dbReference type="PROSITE" id="PS50004"/>
    </source>
</evidence>
<dbReference type="OrthoDB" id="73919at2759"/>
<feature type="region of interest" description="Disordered" evidence="1">
    <location>
        <begin position="599"/>
        <end position="688"/>
    </location>
</feature>
<dbReference type="SMART" id="SM00239">
    <property type="entry name" value="C2"/>
    <property type="match status" value="1"/>
</dbReference>